<dbReference type="PANTHER" id="PTHR11215">
    <property type="entry name" value="METAL DEPENDENT HYDROLASE - RELATED"/>
    <property type="match status" value="1"/>
</dbReference>
<evidence type="ECO:0000313" key="4">
    <source>
        <dbReference type="WBParaSite" id="maker-uti_cns_0017950-snap-gene-0.2-mRNA-1"/>
    </source>
</evidence>
<dbReference type="Proteomes" id="UP000095280">
    <property type="component" value="Unplaced"/>
</dbReference>
<feature type="region of interest" description="Disordered" evidence="2">
    <location>
        <begin position="43"/>
        <end position="74"/>
    </location>
</feature>
<accession>A0A1I8IWH6</accession>
<dbReference type="WBParaSite" id="maker-uti_cns_0017950-snap-gene-0.2-mRNA-1">
    <property type="protein sequence ID" value="maker-uti_cns_0017950-snap-gene-0.2-mRNA-1"/>
    <property type="gene ID" value="maker-uti_cns_0017950-snap-gene-0.2"/>
</dbReference>
<name>A0A1I8IWH6_9PLAT</name>
<organism evidence="3 4">
    <name type="scientific">Macrostomum lignano</name>
    <dbReference type="NCBI Taxonomy" id="282301"/>
    <lineage>
        <taxon>Eukaryota</taxon>
        <taxon>Metazoa</taxon>
        <taxon>Spiralia</taxon>
        <taxon>Lophotrochozoa</taxon>
        <taxon>Platyhelminthes</taxon>
        <taxon>Rhabditophora</taxon>
        <taxon>Macrostomorpha</taxon>
        <taxon>Macrostomida</taxon>
        <taxon>Macrostomidae</taxon>
        <taxon>Macrostomum</taxon>
    </lineage>
</organism>
<dbReference type="PANTHER" id="PTHR11215:SF1">
    <property type="entry name" value="MYG1 EXONUCLEASE"/>
    <property type="match status" value="1"/>
</dbReference>
<dbReference type="AlphaFoldDB" id="A0A1I8IWH6"/>
<evidence type="ECO:0000256" key="2">
    <source>
        <dbReference type="SAM" id="MobiDB-lite"/>
    </source>
</evidence>
<sequence>KQRKGGAGLYQGHVSVMQSAVKSLASLETQAQDSYLQMRFGPPTASMAASADDGVPTKRPRLSQESTENGDTRRTIGTHNGCFHCDEVAACFMLKQLPQYRSAIVKRSRDPAVLKDCDVVVDVGGVFDPKILRFDHHQRDFNETFNSLMPEKPWKIKLSSAGLVYCHFGLEVIASLTGLATDDDFVKKAFDLMYENFIMEIDAIDNGLKQYPNATEQPLYTVHTGLSARVGHLNPWWNATDGEPEDTLFAKAMELVGTEFRDRLSYYKDCWWPARKLVASAFAKCTSYDPKGRILVLDSVPSGGLPWKSHLYELERQADCLGQVLFALYKDNNGNWRVQAVPPDETRGFENRLALLADWRGLRDDELNKVSGIDGCVFVHSSGFIGGNRSFDGALEMARKTIQMQDGAA</sequence>
<proteinExistence type="inferred from homology"/>
<reference evidence="4" key="1">
    <citation type="submission" date="2016-11" db="UniProtKB">
        <authorList>
            <consortium name="WormBaseParasite"/>
        </authorList>
    </citation>
    <scope>IDENTIFICATION</scope>
</reference>
<dbReference type="InterPro" id="IPR003226">
    <property type="entry name" value="MYG1_exonuclease"/>
</dbReference>
<dbReference type="GO" id="GO:0005737">
    <property type="term" value="C:cytoplasm"/>
    <property type="evidence" value="ECO:0007669"/>
    <property type="project" value="TreeGrafter"/>
</dbReference>
<comment type="similarity">
    <text evidence="1">Belongs to the MYG1 family.</text>
</comment>
<evidence type="ECO:0000256" key="1">
    <source>
        <dbReference type="ARBA" id="ARBA00010105"/>
    </source>
</evidence>
<evidence type="ECO:0000313" key="3">
    <source>
        <dbReference type="Proteomes" id="UP000095280"/>
    </source>
</evidence>
<dbReference type="GO" id="GO:0005634">
    <property type="term" value="C:nucleus"/>
    <property type="evidence" value="ECO:0007669"/>
    <property type="project" value="TreeGrafter"/>
</dbReference>
<keyword evidence="3" id="KW-1185">Reference proteome</keyword>
<dbReference type="Pfam" id="PF03690">
    <property type="entry name" value="MYG1_exonuc"/>
    <property type="match status" value="1"/>
</dbReference>
<protein>
    <submittedName>
        <fullName evidence="4">UPF0160 protein MYG1, mitochondrial</fullName>
    </submittedName>
</protein>